<keyword evidence="1" id="KW-0472">Membrane</keyword>
<dbReference type="RefSeq" id="WP_315623532.1">
    <property type="nucleotide sequence ID" value="NZ_JAUHMF010000001.1"/>
</dbReference>
<name>A0ABU3NM38_9CHLR</name>
<reference evidence="2 3" key="1">
    <citation type="submission" date="2023-07" db="EMBL/GenBank/DDBJ databases">
        <title>Novel species of Thermanaerothrix with wide hydrolytic capabilities.</title>
        <authorList>
            <person name="Zayulina K.S."/>
            <person name="Podosokorskaya O.A."/>
            <person name="Elcheninov A.G."/>
        </authorList>
    </citation>
    <scope>NUCLEOTIDE SEQUENCE [LARGE SCALE GENOMIC DNA]</scope>
    <source>
        <strain evidence="2 3">4228-RoL</strain>
    </source>
</reference>
<keyword evidence="1" id="KW-1133">Transmembrane helix</keyword>
<comment type="caution">
    <text evidence="2">The sequence shown here is derived from an EMBL/GenBank/DDBJ whole genome shotgun (WGS) entry which is preliminary data.</text>
</comment>
<evidence type="ECO:0000313" key="2">
    <source>
        <dbReference type="EMBL" id="MDT8896901.1"/>
    </source>
</evidence>
<evidence type="ECO:0000313" key="3">
    <source>
        <dbReference type="Proteomes" id="UP001254165"/>
    </source>
</evidence>
<sequence>MKRWGFPIFILFWLIGLLGFQSPIALAQSYAFEVPRQEVDLYVNPNGTITIYYEIEFRNQPGASPIDVVDIGLPNENYRLSKVKAEIDGVPLTDIEPSPYVQPGIAITLGNHTISPGSTGTLKVTIPDIEGAIGKSTLELSEPYASIVFSPSWFDKAFVRGKTDYTMTIILPPGLTTEEPRYHKPSGNWPGSDEPYTNLDAQGRVYYSWRSTEANVYTQYTFGASFPARLIPAAAIVATEVPNSRSFQISEDLIGLLCCLGFMGFFVAIAYVGYRSSQKRRLQYLPPKIAIEGHGIKRGLTAVEAAILMEQPVDKILTMILFSVLKKGAATVIKQEPLELEISQPLPEGLQPYEIEFLEAMRLKDAKERQKGLQELMVNLINTVSEKMRGFSRKETIAYYESIVKKAWDQVKAAETPEVRALTYDEVMDWTMLDRRWEDQTREVFAPGPVFVPTWWGRYDPVFRRSTPAAPVSTPSGGSKTTINLPKLPGSDFAASMVRGVETFSASVIGNVTEFTGKITARTNPPPPPTSSSMARRGGGGGSCACACACACAGCACACAGGGR</sequence>
<feature type="transmembrane region" description="Helical" evidence="1">
    <location>
        <begin position="253"/>
        <end position="274"/>
    </location>
</feature>
<evidence type="ECO:0000256" key="1">
    <source>
        <dbReference type="SAM" id="Phobius"/>
    </source>
</evidence>
<dbReference type="EMBL" id="JAUHMF010000001">
    <property type="protein sequence ID" value="MDT8896901.1"/>
    <property type="molecule type" value="Genomic_DNA"/>
</dbReference>
<protein>
    <recommendedName>
        <fullName evidence="4">Protein BatD</fullName>
    </recommendedName>
</protein>
<dbReference type="Proteomes" id="UP001254165">
    <property type="component" value="Unassembled WGS sequence"/>
</dbReference>
<keyword evidence="1" id="KW-0812">Transmembrane</keyword>
<proteinExistence type="predicted"/>
<keyword evidence="3" id="KW-1185">Reference proteome</keyword>
<accession>A0ABU3NM38</accession>
<organism evidence="2 3">
    <name type="scientific">Thermanaerothrix solaris</name>
    <dbReference type="NCBI Taxonomy" id="3058434"/>
    <lineage>
        <taxon>Bacteria</taxon>
        <taxon>Bacillati</taxon>
        <taxon>Chloroflexota</taxon>
        <taxon>Anaerolineae</taxon>
        <taxon>Anaerolineales</taxon>
        <taxon>Anaerolineaceae</taxon>
        <taxon>Thermanaerothrix</taxon>
    </lineage>
</organism>
<gene>
    <name evidence="2" type="ORF">QYE77_01390</name>
</gene>
<evidence type="ECO:0008006" key="4">
    <source>
        <dbReference type="Google" id="ProtNLM"/>
    </source>
</evidence>